<protein>
    <recommendedName>
        <fullName evidence="3">UDP-N-acetylglucosamine kinase</fullName>
    </recommendedName>
</protein>
<evidence type="ECO:0000313" key="1">
    <source>
        <dbReference type="EMBL" id="OGE90129.1"/>
    </source>
</evidence>
<reference evidence="1 2" key="1">
    <citation type="journal article" date="2016" name="Nat. Commun.">
        <title>Thousands of microbial genomes shed light on interconnected biogeochemical processes in an aquifer system.</title>
        <authorList>
            <person name="Anantharaman K."/>
            <person name="Brown C.T."/>
            <person name="Hug L.A."/>
            <person name="Sharon I."/>
            <person name="Castelle C.J."/>
            <person name="Probst A.J."/>
            <person name="Thomas B.C."/>
            <person name="Singh A."/>
            <person name="Wilkins M.J."/>
            <person name="Karaoz U."/>
            <person name="Brodie E.L."/>
            <person name="Williams K.H."/>
            <person name="Hubbard S.S."/>
            <person name="Banfield J.F."/>
        </authorList>
    </citation>
    <scope>NUCLEOTIDE SEQUENCE [LARGE SCALE GENOMIC DNA]</scope>
</reference>
<evidence type="ECO:0000313" key="2">
    <source>
        <dbReference type="Proteomes" id="UP000177682"/>
    </source>
</evidence>
<dbReference type="InterPro" id="IPR027417">
    <property type="entry name" value="P-loop_NTPase"/>
</dbReference>
<evidence type="ECO:0008006" key="3">
    <source>
        <dbReference type="Google" id="ProtNLM"/>
    </source>
</evidence>
<sequence length="180" mass="20141">MRKTILKPELFIICGQVGAGKTTTAKLLSKIVGAPVVSVDSTLKKLLPNPSFVNKDKPPTMDELAICYNAFALLTDYTLVAGGSIIIDGAFSKQKQRDLIIQIAKKHGVPYHVLYIYCPDKILRARVSKRFLQGKGVGWIAHLKIKKIYEPVNFPHFTIDTSKSVPPQLRKFLKRIDTKH</sequence>
<proteinExistence type="predicted"/>
<dbReference type="Pfam" id="PF13671">
    <property type="entry name" value="AAA_33"/>
    <property type="match status" value="1"/>
</dbReference>
<dbReference type="SUPFAM" id="SSF52540">
    <property type="entry name" value="P-loop containing nucleoside triphosphate hydrolases"/>
    <property type="match status" value="1"/>
</dbReference>
<comment type="caution">
    <text evidence="1">The sequence shown here is derived from an EMBL/GenBank/DDBJ whole genome shotgun (WGS) entry which is preliminary data.</text>
</comment>
<dbReference type="Gene3D" id="3.40.50.300">
    <property type="entry name" value="P-loop containing nucleotide triphosphate hydrolases"/>
    <property type="match status" value="1"/>
</dbReference>
<accession>A0A1F5PJU3</accession>
<dbReference type="Proteomes" id="UP000177682">
    <property type="component" value="Unassembled WGS sequence"/>
</dbReference>
<name>A0A1F5PJU3_9BACT</name>
<dbReference type="EMBL" id="MFEY01000007">
    <property type="protein sequence ID" value="OGE90129.1"/>
    <property type="molecule type" value="Genomic_DNA"/>
</dbReference>
<dbReference type="AlphaFoldDB" id="A0A1F5PJU3"/>
<organism evidence="1 2">
    <name type="scientific">Candidatus Doudnabacteria bacterium RIFCSPHIGHO2_12_FULL_48_16</name>
    <dbReference type="NCBI Taxonomy" id="1817838"/>
    <lineage>
        <taxon>Bacteria</taxon>
        <taxon>Candidatus Doudnaibacteriota</taxon>
    </lineage>
</organism>
<gene>
    <name evidence="1" type="ORF">A3E29_03405</name>
</gene>